<comment type="subcellular location">
    <subcellularLocation>
        <location evidence="1 6">Nucleus</location>
    </subcellularLocation>
</comment>
<dbReference type="GO" id="GO:0006261">
    <property type="term" value="P:DNA-templated DNA replication"/>
    <property type="evidence" value="ECO:0007669"/>
    <property type="project" value="InterPro"/>
</dbReference>
<evidence type="ECO:0000256" key="4">
    <source>
        <dbReference type="ARBA" id="ARBA00023125"/>
    </source>
</evidence>
<name>A0A482X9J7_LAOST</name>
<evidence type="ECO:0000256" key="3">
    <source>
        <dbReference type="ARBA" id="ARBA00022705"/>
    </source>
</evidence>
<evidence type="ECO:0000313" key="10">
    <source>
        <dbReference type="Proteomes" id="UP000291343"/>
    </source>
</evidence>
<dbReference type="PIRSF" id="PIRSF000799">
    <property type="entry name" value="DNA_pol_eps_2"/>
    <property type="match status" value="1"/>
</dbReference>
<evidence type="ECO:0000313" key="9">
    <source>
        <dbReference type="EMBL" id="RZF42484.1"/>
    </source>
</evidence>
<dbReference type="STRING" id="195883.A0A482X9J7"/>
<dbReference type="Gene3D" id="3.60.21.60">
    <property type="match status" value="1"/>
</dbReference>
<dbReference type="InterPro" id="IPR024639">
    <property type="entry name" value="DNA_pol_e_bsu_N"/>
</dbReference>
<dbReference type="EMBL" id="QKKF02014912">
    <property type="protein sequence ID" value="RZF42484.1"/>
    <property type="molecule type" value="Genomic_DNA"/>
</dbReference>
<dbReference type="Gene3D" id="1.10.8.60">
    <property type="match status" value="1"/>
</dbReference>
<keyword evidence="5 6" id="KW-0539">Nucleus</keyword>
<keyword evidence="3 6" id="KW-0235">DNA replication</keyword>
<keyword evidence="10" id="KW-1185">Reference proteome</keyword>
<evidence type="ECO:0000256" key="2">
    <source>
        <dbReference type="ARBA" id="ARBA00009560"/>
    </source>
</evidence>
<dbReference type="FunCoup" id="A0A482X9J7">
    <property type="interactions" value="787"/>
</dbReference>
<organism evidence="9 10">
    <name type="scientific">Laodelphax striatellus</name>
    <name type="common">Small brown planthopper</name>
    <name type="synonym">Delphax striatella</name>
    <dbReference type="NCBI Taxonomy" id="195883"/>
    <lineage>
        <taxon>Eukaryota</taxon>
        <taxon>Metazoa</taxon>
        <taxon>Ecdysozoa</taxon>
        <taxon>Arthropoda</taxon>
        <taxon>Hexapoda</taxon>
        <taxon>Insecta</taxon>
        <taxon>Pterygota</taxon>
        <taxon>Neoptera</taxon>
        <taxon>Paraneoptera</taxon>
        <taxon>Hemiptera</taxon>
        <taxon>Auchenorrhyncha</taxon>
        <taxon>Fulgoroidea</taxon>
        <taxon>Delphacidae</taxon>
        <taxon>Criomorphinae</taxon>
        <taxon>Laodelphax</taxon>
    </lineage>
</organism>
<keyword evidence="4 6" id="KW-0238">DNA-binding</keyword>
<accession>A0A482X9J7</accession>
<comment type="similarity">
    <text evidence="2 6">Belongs to the DNA polymerase epsilon subunit B family.</text>
</comment>
<evidence type="ECO:0000256" key="1">
    <source>
        <dbReference type="ARBA" id="ARBA00004123"/>
    </source>
</evidence>
<evidence type="ECO:0000256" key="6">
    <source>
        <dbReference type="PIRNR" id="PIRNR000799"/>
    </source>
</evidence>
<comment type="caution">
    <text evidence="9">The sequence shown here is derived from an EMBL/GenBank/DDBJ whole genome shotgun (WGS) entry which is preliminary data.</text>
</comment>
<dbReference type="AlphaFoldDB" id="A0A482X9J7"/>
<dbReference type="GO" id="GO:0042276">
    <property type="term" value="P:error-prone translesion synthesis"/>
    <property type="evidence" value="ECO:0007669"/>
    <property type="project" value="TreeGrafter"/>
</dbReference>
<dbReference type="PANTHER" id="PTHR12708:SF0">
    <property type="entry name" value="DNA POLYMERASE EPSILON SUBUNIT 2"/>
    <property type="match status" value="1"/>
</dbReference>
<comment type="function">
    <text evidence="6">Participates in DNA repair and in chromosomal DNA replication.</text>
</comment>
<evidence type="ECO:0000256" key="5">
    <source>
        <dbReference type="ARBA" id="ARBA00023242"/>
    </source>
</evidence>
<dbReference type="Pfam" id="PF12213">
    <property type="entry name" value="Dpoe2NT"/>
    <property type="match status" value="1"/>
</dbReference>
<reference evidence="9 10" key="1">
    <citation type="journal article" date="2017" name="Gigascience">
        <title>Genome sequence of the small brown planthopper, Laodelphax striatellus.</title>
        <authorList>
            <person name="Zhu J."/>
            <person name="Jiang F."/>
            <person name="Wang X."/>
            <person name="Yang P."/>
            <person name="Bao Y."/>
            <person name="Zhao W."/>
            <person name="Wang W."/>
            <person name="Lu H."/>
            <person name="Wang Q."/>
            <person name="Cui N."/>
            <person name="Li J."/>
            <person name="Chen X."/>
            <person name="Luo L."/>
            <person name="Yu J."/>
            <person name="Kang L."/>
            <person name="Cui F."/>
        </authorList>
    </citation>
    <scope>NUCLEOTIDE SEQUENCE [LARGE SCALE GENOMIC DNA]</scope>
    <source>
        <strain evidence="9">Lst14</strain>
    </source>
</reference>
<feature type="domain" description="DNA polymerase alpha/delta/epsilon subunit B" evidence="7">
    <location>
        <begin position="274"/>
        <end position="473"/>
    </location>
</feature>
<dbReference type="GO" id="GO:0003677">
    <property type="term" value="F:DNA binding"/>
    <property type="evidence" value="ECO:0007669"/>
    <property type="project" value="UniProtKB-UniRule"/>
</dbReference>
<dbReference type="PANTHER" id="PTHR12708">
    <property type="entry name" value="DNA POLYMERASE EPSILON SUBUNIT B"/>
    <property type="match status" value="1"/>
</dbReference>
<dbReference type="InterPro" id="IPR007185">
    <property type="entry name" value="DNA_pol_a/d/e_bsu"/>
</dbReference>
<feature type="domain" description="DNA polymerase epsilon subunit B N-terminal" evidence="8">
    <location>
        <begin position="2"/>
        <end position="74"/>
    </location>
</feature>
<dbReference type="Proteomes" id="UP000291343">
    <property type="component" value="Unassembled WGS sequence"/>
</dbReference>
<dbReference type="OrthoDB" id="10254730at2759"/>
<protein>
    <recommendedName>
        <fullName evidence="6">DNA polymerase epsilon subunit</fullName>
    </recommendedName>
    <alternativeName>
        <fullName evidence="6">DNA polymerase II subunit 2</fullName>
    </alternativeName>
</protein>
<dbReference type="Pfam" id="PF04042">
    <property type="entry name" value="DNA_pol_E_B"/>
    <property type="match status" value="1"/>
</dbReference>
<evidence type="ECO:0000259" key="8">
    <source>
        <dbReference type="Pfam" id="PF12213"/>
    </source>
</evidence>
<dbReference type="InterPro" id="IPR016266">
    <property type="entry name" value="POLE2"/>
</dbReference>
<evidence type="ECO:0000259" key="7">
    <source>
        <dbReference type="Pfam" id="PF04042"/>
    </source>
</evidence>
<sequence>MSNALRKSISSSFNMSGYYLRSEAVDYLVEQFKDIDDRDQREEWIEKLCDHIGRQNTLQPFLELEDIKSAVDACCKHVQQSSQPLVEVVSAFDVPKFDFNIDLKKFFPTRSETHPLLAPPETCTKFYTERFLMLKQRTMRHHLFKSGQQFQVQPIEVLLSSSQKIKHVVILGMLTTMKDGRYQLEDPTGSIPISLTGVKYHTGFFTDNCFVLAEGNYKDEIFHVDSIGFPPTETAEMSRTVFGGSNIFGGLPETSLHNYESLKAMEMSNPDSMIIFLSEVWLDRKEVMERLNRLFEGYSEVPPAIIVMMGNFLSTEMGTKHTLILKSHLKELANLIGNYPSLIESTKFVFVPGPTDSFMGNILPRPPLSKTVTEYFSQKVPNSVFTTSPCRLRYCTQEIVLMREDIIIRLCRNSLHAPDISDIPQHFVKTIVSQAFLMPLPITLCPVYWAHETALRLYPLPDLIVMADSFQPYTVKNTGCIVTNPSSFSNGNYAFKVYIPSSREVNDSQIPEET</sequence>
<gene>
    <name evidence="9" type="ORF">LSTR_LSTR004403</name>
</gene>
<proteinExistence type="inferred from homology"/>
<dbReference type="InParanoid" id="A0A482X9J7"/>
<dbReference type="SMR" id="A0A482X9J7"/>
<dbReference type="GO" id="GO:0008622">
    <property type="term" value="C:epsilon DNA polymerase complex"/>
    <property type="evidence" value="ECO:0007669"/>
    <property type="project" value="UniProtKB-UniRule"/>
</dbReference>